<reference evidence="13 14" key="1">
    <citation type="journal article" date="2007" name="Proc. Natl. Acad. Sci. U.S.A.">
        <title>Dandruff-associated Malassezia genomes reveal convergent and divergent virulence traits shared with plant and human fungal pathogens.</title>
        <authorList>
            <person name="Xu J."/>
            <person name="Saunders C.W."/>
            <person name="Hu P."/>
            <person name="Grant R.A."/>
            <person name="Boekhout T."/>
            <person name="Kuramae E.E."/>
            <person name="Kronstad J.W."/>
            <person name="Deangelis Y.M."/>
            <person name="Reeder N.L."/>
            <person name="Johnstone K.R."/>
            <person name="Leland M."/>
            <person name="Fieno A.M."/>
            <person name="Begley W.M."/>
            <person name="Sun Y."/>
            <person name="Lacey M.P."/>
            <person name="Chaudhary T."/>
            <person name="Keough T."/>
            <person name="Chu L."/>
            <person name="Sears R."/>
            <person name="Yuan B."/>
            <person name="Dawson T.L.Jr."/>
        </authorList>
    </citation>
    <scope>NUCLEOTIDE SEQUENCE [LARGE SCALE GENOMIC DNA]</scope>
    <source>
        <strain evidence="14">ATCC MYA-4612 / CBS 7966</strain>
    </source>
</reference>
<evidence type="ECO:0000313" key="13">
    <source>
        <dbReference type="EMBL" id="EDP43503.1"/>
    </source>
</evidence>
<dbReference type="Proteomes" id="UP000008837">
    <property type="component" value="Unassembled WGS sequence"/>
</dbReference>
<keyword evidence="6 12" id="KW-0653">Protein transport</keyword>
<dbReference type="EMBL" id="AAYY01000007">
    <property type="protein sequence ID" value="EDP43503.1"/>
    <property type="molecule type" value="Genomic_DNA"/>
</dbReference>
<dbReference type="Pfam" id="PF08566">
    <property type="entry name" value="Pam17"/>
    <property type="match status" value="1"/>
</dbReference>
<sequence>MILAAVGSGSYFMTLDIDPSQTIAGIDPMFVYLGATLTCTGLGWLIGPSFGSTAWSLLHRRQASRMAQRDKQFFDHIRKMRADPTRQVVHNPLPDYYGEKIGSLREYRHWLRKQCSMFSPKRKKKRAGSTGHVIDS</sequence>
<organism evidence="13 14">
    <name type="scientific">Malassezia globosa (strain ATCC MYA-4612 / CBS 7966)</name>
    <name type="common">Dandruff-associated fungus</name>
    <dbReference type="NCBI Taxonomy" id="425265"/>
    <lineage>
        <taxon>Eukaryota</taxon>
        <taxon>Fungi</taxon>
        <taxon>Dikarya</taxon>
        <taxon>Basidiomycota</taxon>
        <taxon>Ustilaginomycotina</taxon>
        <taxon>Malasseziomycetes</taxon>
        <taxon>Malasseziales</taxon>
        <taxon>Malasseziaceae</taxon>
        <taxon>Malassezia</taxon>
    </lineage>
</organism>
<proteinExistence type="inferred from homology"/>
<evidence type="ECO:0000256" key="5">
    <source>
        <dbReference type="ARBA" id="ARBA00022792"/>
    </source>
</evidence>
<keyword evidence="8 12" id="KW-1133">Transmembrane helix</keyword>
<evidence type="ECO:0000256" key="8">
    <source>
        <dbReference type="ARBA" id="ARBA00022989"/>
    </source>
</evidence>
<dbReference type="FunCoup" id="A8Q292">
    <property type="interactions" value="26"/>
</dbReference>
<gene>
    <name evidence="13" type="ORF">MGL_2171</name>
</gene>
<evidence type="ECO:0000256" key="12">
    <source>
        <dbReference type="RuleBase" id="RU367146"/>
    </source>
</evidence>
<evidence type="ECO:0000256" key="6">
    <source>
        <dbReference type="ARBA" id="ARBA00022927"/>
    </source>
</evidence>
<dbReference type="GO" id="GO:0001405">
    <property type="term" value="C:PAM complex, Tim23 associated import motor"/>
    <property type="evidence" value="ECO:0007669"/>
    <property type="project" value="UniProtKB-UniRule"/>
</dbReference>
<evidence type="ECO:0000256" key="11">
    <source>
        <dbReference type="ARBA" id="ARBA00023136"/>
    </source>
</evidence>
<dbReference type="InParanoid" id="A8Q292"/>
<dbReference type="PANTHER" id="PTHR28021:SF1">
    <property type="entry name" value="PRESEQUENCE TRANSLOCATED-ASSOCIATED MOTOR SUBUNIT PAM17, MITOCHONDRIAL"/>
    <property type="match status" value="1"/>
</dbReference>
<evidence type="ECO:0000256" key="7">
    <source>
        <dbReference type="ARBA" id="ARBA00022946"/>
    </source>
</evidence>
<evidence type="ECO:0000256" key="4">
    <source>
        <dbReference type="ARBA" id="ARBA00022692"/>
    </source>
</evidence>
<comment type="function">
    <text evidence="12">Component of the PAM complex, a complex required for the translocation of transit peptide-containing proteins from the inner membrane into the mitochondrial matrix in an ATP-dependent manner.</text>
</comment>
<feature type="transmembrane region" description="Helical" evidence="12">
    <location>
        <begin position="29"/>
        <end position="58"/>
    </location>
</feature>
<dbReference type="AlphaFoldDB" id="A8Q292"/>
<dbReference type="OrthoDB" id="5970083at2759"/>
<comment type="subcellular location">
    <subcellularLocation>
        <location evidence="1 12">Mitochondrion inner membrane</location>
        <topology evidence="1 12">Multi-pass membrane protein</topology>
    </subcellularLocation>
</comment>
<dbReference type="RefSeq" id="XP_001730717.1">
    <property type="nucleotide sequence ID" value="XM_001730665.1"/>
</dbReference>
<comment type="similarity">
    <text evidence="2 12">Belongs to the PAM17 family.</text>
</comment>
<evidence type="ECO:0000256" key="10">
    <source>
        <dbReference type="ARBA" id="ARBA00023128"/>
    </source>
</evidence>
<keyword evidence="10 12" id="KW-0496">Mitochondrion</keyword>
<evidence type="ECO:0000313" key="14">
    <source>
        <dbReference type="Proteomes" id="UP000008837"/>
    </source>
</evidence>
<dbReference type="GeneID" id="5855023"/>
<keyword evidence="14" id="KW-1185">Reference proteome</keyword>
<dbReference type="STRING" id="425265.A8Q292"/>
<keyword evidence="9 12" id="KW-0811">Translocation</keyword>
<dbReference type="VEuPathDB" id="FungiDB:MGL_2171"/>
<keyword evidence="4 12" id="KW-0812">Transmembrane</keyword>
<name>A8Q292_MALGO</name>
<dbReference type="GO" id="GO:0030150">
    <property type="term" value="P:protein import into mitochondrial matrix"/>
    <property type="evidence" value="ECO:0007669"/>
    <property type="project" value="UniProtKB-UniRule"/>
</dbReference>
<evidence type="ECO:0000256" key="2">
    <source>
        <dbReference type="ARBA" id="ARBA00006837"/>
    </source>
</evidence>
<keyword evidence="5 12" id="KW-0999">Mitochondrion inner membrane</keyword>
<protein>
    <recommendedName>
        <fullName evidence="12">Presequence translocated-associated motor subunit PAM17</fullName>
    </recommendedName>
</protein>
<keyword evidence="11 12" id="KW-0472">Membrane</keyword>
<dbReference type="InterPro" id="IPR013875">
    <property type="entry name" value="Pam17"/>
</dbReference>
<dbReference type="KEGG" id="mgl:MGL_2171"/>
<evidence type="ECO:0000256" key="9">
    <source>
        <dbReference type="ARBA" id="ARBA00023010"/>
    </source>
</evidence>
<accession>A8Q292</accession>
<dbReference type="OMA" id="YGICTTA"/>
<evidence type="ECO:0000256" key="1">
    <source>
        <dbReference type="ARBA" id="ARBA00004448"/>
    </source>
</evidence>
<dbReference type="PANTHER" id="PTHR28021">
    <property type="entry name" value="PRESEQUENCE TRANSLOCATED-ASSOCIATED MOTOR SUBUNIT PAM17, MITOCHONDRIAL"/>
    <property type="match status" value="1"/>
</dbReference>
<comment type="caution">
    <text evidence="12">Lacks conserved residue(s) required for the propagation of feature annotation.</text>
</comment>
<comment type="caution">
    <text evidence="13">The sequence shown here is derived from an EMBL/GenBank/DDBJ whole genome shotgun (WGS) entry which is preliminary data.</text>
</comment>
<keyword evidence="7" id="KW-0809">Transit peptide</keyword>
<evidence type="ECO:0000256" key="3">
    <source>
        <dbReference type="ARBA" id="ARBA00022448"/>
    </source>
</evidence>
<keyword evidence="3 12" id="KW-0813">Transport</keyword>
<comment type="subunit">
    <text evidence="12">Component of the PAM complex.</text>
</comment>